<dbReference type="GO" id="GO:0006402">
    <property type="term" value="P:mRNA catabolic process"/>
    <property type="evidence" value="ECO:0007669"/>
    <property type="project" value="TreeGrafter"/>
</dbReference>
<dbReference type="GO" id="GO:0004521">
    <property type="term" value="F:RNA endonuclease activity"/>
    <property type="evidence" value="ECO:0007669"/>
    <property type="project" value="TreeGrafter"/>
</dbReference>
<dbReference type="GO" id="GO:0016787">
    <property type="term" value="F:hydrolase activity"/>
    <property type="evidence" value="ECO:0007669"/>
    <property type="project" value="UniProtKB-KW"/>
</dbReference>
<dbReference type="PANTHER" id="PTHR33988">
    <property type="entry name" value="ENDORIBONUCLEASE MAZF-RELATED"/>
    <property type="match status" value="1"/>
</dbReference>
<dbReference type="Gene3D" id="2.30.30.110">
    <property type="match status" value="1"/>
</dbReference>
<protein>
    <recommendedName>
        <fullName evidence="1">mRNA interferase</fullName>
        <ecNumber evidence="1">3.1.-.-</ecNumber>
    </recommendedName>
</protein>
<dbReference type="Pfam" id="PF02452">
    <property type="entry name" value="PemK_toxin"/>
    <property type="match status" value="1"/>
</dbReference>
<comment type="similarity">
    <text evidence="1">Belongs to the PemK/MazF family.</text>
</comment>
<dbReference type="OrthoDB" id="9808744at2"/>
<dbReference type="GO" id="GO:0003677">
    <property type="term" value="F:DNA binding"/>
    <property type="evidence" value="ECO:0007669"/>
    <property type="project" value="InterPro"/>
</dbReference>
<keyword evidence="1" id="KW-0255">Endonuclease</keyword>
<dbReference type="Proteomes" id="UP000257127">
    <property type="component" value="Unassembled WGS sequence"/>
</dbReference>
<dbReference type="InterPro" id="IPR011067">
    <property type="entry name" value="Plasmid_toxin/cell-grow_inhib"/>
</dbReference>
<dbReference type="InterPro" id="IPR003477">
    <property type="entry name" value="PemK-like"/>
</dbReference>
<evidence type="ECO:0000313" key="2">
    <source>
        <dbReference type="EMBL" id="RFC54840.1"/>
    </source>
</evidence>
<accession>A0A3E1EZ49</accession>
<organism evidence="2 3">
    <name type="scientific">Brumimicrobium aurantiacum</name>
    <dbReference type="NCBI Taxonomy" id="1737063"/>
    <lineage>
        <taxon>Bacteria</taxon>
        <taxon>Pseudomonadati</taxon>
        <taxon>Bacteroidota</taxon>
        <taxon>Flavobacteriia</taxon>
        <taxon>Flavobacteriales</taxon>
        <taxon>Crocinitomicaceae</taxon>
        <taxon>Brumimicrobium</taxon>
    </lineage>
</organism>
<keyword evidence="1" id="KW-0378">Hydrolase</keyword>
<dbReference type="PIRSF" id="PIRSF033490">
    <property type="entry name" value="MazF"/>
    <property type="match status" value="1"/>
</dbReference>
<evidence type="ECO:0000313" key="3">
    <source>
        <dbReference type="Proteomes" id="UP000257127"/>
    </source>
</evidence>
<comment type="function">
    <text evidence="1">Toxic component of a type II toxin-antitoxin (TA) system.</text>
</comment>
<dbReference type="AlphaFoldDB" id="A0A3E1EZ49"/>
<sequence length="110" mass="12528">MKQAEIWLTNLNPTKGREQNGVRLVVVISGDLMNEHLEVVITCPLTSKIKNYKGNVVLEPNTKNGLSHPSEILTFHLRSMSKERLIKKVGKISTTELKEIKECLNDILRY</sequence>
<gene>
    <name evidence="2" type="ORF">DXU93_06290</name>
</gene>
<keyword evidence="3" id="KW-1185">Reference proteome</keyword>
<proteinExistence type="inferred from homology"/>
<dbReference type="SUPFAM" id="SSF50118">
    <property type="entry name" value="Cell growth inhibitor/plasmid maintenance toxic component"/>
    <property type="match status" value="1"/>
</dbReference>
<keyword evidence="1" id="KW-0540">Nuclease</keyword>
<dbReference type="EMBL" id="QURB01000003">
    <property type="protein sequence ID" value="RFC54840.1"/>
    <property type="molecule type" value="Genomic_DNA"/>
</dbReference>
<name>A0A3E1EZ49_9FLAO</name>
<dbReference type="GO" id="GO:0016075">
    <property type="term" value="P:rRNA catabolic process"/>
    <property type="evidence" value="ECO:0007669"/>
    <property type="project" value="TreeGrafter"/>
</dbReference>
<reference evidence="2 3" key="1">
    <citation type="submission" date="2018-08" db="EMBL/GenBank/DDBJ databases">
        <title>The draft genome squence of Brumimicrobium sp. N62.</title>
        <authorList>
            <person name="Du Z.-J."/>
            <person name="Luo H.-R."/>
        </authorList>
    </citation>
    <scope>NUCLEOTIDE SEQUENCE [LARGE SCALE GENOMIC DNA]</scope>
    <source>
        <strain evidence="2 3">N62</strain>
    </source>
</reference>
<evidence type="ECO:0000256" key="1">
    <source>
        <dbReference type="PIRNR" id="PIRNR033490"/>
    </source>
</evidence>
<comment type="caution">
    <text evidence="2">The sequence shown here is derived from an EMBL/GenBank/DDBJ whole genome shotgun (WGS) entry which is preliminary data.</text>
</comment>
<dbReference type="EC" id="3.1.-.-" evidence="1"/>